<dbReference type="NCBIfam" id="NF040711">
    <property type="entry name" value="partner_SinI"/>
    <property type="match status" value="1"/>
</dbReference>
<name>A0A0H2YB98_YERPA</name>
<organism evidence="3 4">
    <name type="scientific">Yersinia pestis bv. Antiqua (strain Antiqua)</name>
    <dbReference type="NCBI Taxonomy" id="360102"/>
    <lineage>
        <taxon>Bacteria</taxon>
        <taxon>Pseudomonadati</taxon>
        <taxon>Pseudomonadota</taxon>
        <taxon>Gammaproteobacteria</taxon>
        <taxon>Enterobacterales</taxon>
        <taxon>Yersiniaceae</taxon>
        <taxon>Yersinia</taxon>
    </lineage>
</organism>
<dbReference type="RefSeq" id="WP_002211395.1">
    <property type="nucleotide sequence ID" value="NC_008150.1"/>
</dbReference>
<evidence type="ECO:0000256" key="2">
    <source>
        <dbReference type="SAM" id="SignalP"/>
    </source>
</evidence>
<proteinExistence type="predicted"/>
<dbReference type="InterPro" id="IPR047745">
    <property type="entry name" value="SinI-like"/>
</dbReference>
<dbReference type="EMBL" id="CP000308">
    <property type="protein sequence ID" value="ABG15343.1"/>
    <property type="molecule type" value="Genomic_DNA"/>
</dbReference>
<dbReference type="KEGG" id="ypa:YPA_3381"/>
<evidence type="ECO:0000256" key="1">
    <source>
        <dbReference type="SAM" id="MobiDB-lite"/>
    </source>
</evidence>
<accession>A0A0H2YB98</accession>
<feature type="signal peptide" evidence="2">
    <location>
        <begin position="1"/>
        <end position="26"/>
    </location>
</feature>
<feature type="chain" id="PRO_5002602551" description="Ornithine carbamoyltransferase" evidence="2">
    <location>
        <begin position="27"/>
        <end position="291"/>
    </location>
</feature>
<keyword evidence="2" id="KW-0732">Signal</keyword>
<gene>
    <name evidence="3" type="ordered locus">YPA_3381</name>
</gene>
<dbReference type="Proteomes" id="UP000001971">
    <property type="component" value="Chromosome"/>
</dbReference>
<reference evidence="3 4" key="1">
    <citation type="journal article" date="2006" name="J. Bacteriol.">
        <title>Complete genome sequence of Yersinia pestis strains Antiqua and Nepal516: evidence of gene reduction in an emerging pathogen.</title>
        <authorList>
            <person name="Chain P.S."/>
            <person name="Hu P."/>
            <person name="Malfatti S.A."/>
            <person name="Radnedge L."/>
            <person name="Larimer F."/>
            <person name="Vergez L.M."/>
            <person name="Worsham P."/>
            <person name="Chu M.C."/>
            <person name="Andersen G.L."/>
        </authorList>
    </citation>
    <scope>NUCLEOTIDE SEQUENCE [LARGE SCALE GENOMIC DNA]</scope>
    <source>
        <strain evidence="3 4">Antiqua</strain>
    </source>
</reference>
<protein>
    <recommendedName>
        <fullName evidence="5">Ornithine carbamoyltransferase</fullName>
    </recommendedName>
</protein>
<evidence type="ECO:0008006" key="5">
    <source>
        <dbReference type="Google" id="ProtNLM"/>
    </source>
</evidence>
<dbReference type="GeneID" id="57973864"/>
<dbReference type="AlphaFoldDB" id="A0A0H2YB98"/>
<sequence precursor="true">MRSNNKFTLKKLALALMLAGCTISNAYAVLIPVAGAIQGSAPTLSAPSNSALHAVDLSSNATGAVLASGDTITLTYTYNDADEDLDNSINYVNWYYTKGGVDTQIATTNITNSPAKTNDGKGRSVLIIPATAIGADAIKVVIQEFSASGDPISGQTISVADTSTGGGGTTTRPGPIAPGSNVTPGIYLSTDTLFTNNLLGSETILSANNVYVFKLWDSEAVGVIDLTNAVHYNWRLLGDSATDSVAAPTTGFVTSVSNADFSVPMNTAADGTQLTGSVDGMQGFQLTVDYN</sequence>
<evidence type="ECO:0000313" key="3">
    <source>
        <dbReference type="EMBL" id="ABG15343.1"/>
    </source>
</evidence>
<feature type="region of interest" description="Disordered" evidence="1">
    <location>
        <begin position="159"/>
        <end position="178"/>
    </location>
</feature>
<evidence type="ECO:0000313" key="4">
    <source>
        <dbReference type="Proteomes" id="UP000001971"/>
    </source>
</evidence>